<comment type="caution">
    <text evidence="1">The sequence shown here is derived from an EMBL/GenBank/DDBJ whole genome shotgun (WGS) entry which is preliminary data.</text>
</comment>
<keyword evidence="1" id="KW-0808">Transferase</keyword>
<dbReference type="AlphaFoldDB" id="A0A3M7QTY0"/>
<accession>A0A3M7QTY0</accession>
<dbReference type="PANTHER" id="PTHR33395:SF21">
    <property type="entry name" value="PERICARDIN"/>
    <property type="match status" value="1"/>
</dbReference>
<proteinExistence type="predicted"/>
<reference evidence="1 2" key="1">
    <citation type="journal article" date="2018" name="Sci. Rep.">
        <title>Genomic signatures of local adaptation to the degree of environmental predictability in rotifers.</title>
        <authorList>
            <person name="Franch-Gras L."/>
            <person name="Hahn C."/>
            <person name="Garcia-Roger E.M."/>
            <person name="Carmona M.J."/>
            <person name="Serra M."/>
            <person name="Gomez A."/>
        </authorList>
    </citation>
    <scope>NUCLEOTIDE SEQUENCE [LARGE SCALE GENOMIC DNA]</scope>
    <source>
        <strain evidence="1">HYR1</strain>
    </source>
</reference>
<name>A0A3M7QTY0_BRAPC</name>
<gene>
    <name evidence="1" type="ORF">BpHYR1_028569</name>
</gene>
<dbReference type="Proteomes" id="UP000276133">
    <property type="component" value="Unassembled WGS sequence"/>
</dbReference>
<feature type="non-terminal residue" evidence="1">
    <location>
        <position position="370"/>
    </location>
</feature>
<sequence>MVDDDDGDIELVDIDTILAKQTVGTVSGIVKDMLKYVQTLAHHEKNVGLENNNGTRGTTASADLWSQLKHSKEVRSDITGIISKEKASVQKKEKNVMVFGLEKSDDEASVKEIFEVLQVTVAVDDRKLFRFKDSEEVTWDQALIPTITKKSESADEFIRTLNESFMTQNIYFKTFQKKHHERTYMTNTLDLVITEERERVYELEQGKVLGDAESGHVSISWCYGLAAGNIKGKDWETLFSGAGVQEQYEILLGEYEEKGSLDEYRVCTKNVRKSVKEAIRAYELVIISKAKDNPKLLFAYINNRQQTKESIRSIKSENGENVTDRKEIASILNRQFKSVFIVDDDKEMPEFNQRTHMVFEGDVEEMFGLN</sequence>
<keyword evidence="2" id="KW-1185">Reference proteome</keyword>
<evidence type="ECO:0000313" key="2">
    <source>
        <dbReference type="Proteomes" id="UP000276133"/>
    </source>
</evidence>
<protein>
    <submittedName>
        <fullName evidence="1">RNA-directed DNA polymerase from mobile element jockey-like</fullName>
    </submittedName>
</protein>
<dbReference type="GO" id="GO:0031012">
    <property type="term" value="C:extracellular matrix"/>
    <property type="evidence" value="ECO:0007669"/>
    <property type="project" value="TreeGrafter"/>
</dbReference>
<keyword evidence="1" id="KW-0548">Nucleotidyltransferase</keyword>
<keyword evidence="1" id="KW-0695">RNA-directed DNA polymerase</keyword>
<evidence type="ECO:0000313" key="1">
    <source>
        <dbReference type="EMBL" id="RNA14415.1"/>
    </source>
</evidence>
<dbReference type="PANTHER" id="PTHR33395">
    <property type="entry name" value="TRANSCRIPTASE, PUTATIVE-RELATED-RELATED"/>
    <property type="match status" value="1"/>
</dbReference>
<organism evidence="1 2">
    <name type="scientific">Brachionus plicatilis</name>
    <name type="common">Marine rotifer</name>
    <name type="synonym">Brachionus muelleri</name>
    <dbReference type="NCBI Taxonomy" id="10195"/>
    <lineage>
        <taxon>Eukaryota</taxon>
        <taxon>Metazoa</taxon>
        <taxon>Spiralia</taxon>
        <taxon>Gnathifera</taxon>
        <taxon>Rotifera</taxon>
        <taxon>Eurotatoria</taxon>
        <taxon>Monogononta</taxon>
        <taxon>Pseudotrocha</taxon>
        <taxon>Ploima</taxon>
        <taxon>Brachionidae</taxon>
        <taxon>Brachionus</taxon>
    </lineage>
</organism>
<dbReference type="EMBL" id="REGN01005195">
    <property type="protein sequence ID" value="RNA14415.1"/>
    <property type="molecule type" value="Genomic_DNA"/>
</dbReference>
<dbReference type="OrthoDB" id="10056483at2759"/>
<dbReference type="GO" id="GO:0003964">
    <property type="term" value="F:RNA-directed DNA polymerase activity"/>
    <property type="evidence" value="ECO:0007669"/>
    <property type="project" value="UniProtKB-KW"/>
</dbReference>
<dbReference type="GO" id="GO:0061343">
    <property type="term" value="P:cell adhesion involved in heart morphogenesis"/>
    <property type="evidence" value="ECO:0007669"/>
    <property type="project" value="TreeGrafter"/>
</dbReference>
<dbReference type="GO" id="GO:0007508">
    <property type="term" value="P:larval heart development"/>
    <property type="evidence" value="ECO:0007669"/>
    <property type="project" value="TreeGrafter"/>
</dbReference>